<dbReference type="InterPro" id="IPR036575">
    <property type="entry name" value="TFIIS_cen_dom_sf"/>
</dbReference>
<dbReference type="PROSITE" id="PS51321">
    <property type="entry name" value="TFIIS_CENTRAL"/>
    <property type="match status" value="1"/>
</dbReference>
<accession>A0AAV9A9T1</accession>
<evidence type="ECO:0000259" key="1">
    <source>
        <dbReference type="PROSITE" id="PS51321"/>
    </source>
</evidence>
<dbReference type="SUPFAM" id="SSF46942">
    <property type="entry name" value="Elongation factor TFIIS domain 2"/>
    <property type="match status" value="1"/>
</dbReference>
<dbReference type="Pfam" id="PF07500">
    <property type="entry name" value="TFIIS_M"/>
    <property type="match status" value="1"/>
</dbReference>
<dbReference type="PANTHER" id="PTHR46871:SF1">
    <property type="entry name" value="BROMO-ADJACENT HOMOLOGY (BAH) DOMAIN-CONTAINING PROTEIN"/>
    <property type="match status" value="1"/>
</dbReference>
<gene>
    <name evidence="2" type="ORF">QJS04_geneDACA001997</name>
</gene>
<dbReference type="EMBL" id="JAUJYN010000011">
    <property type="protein sequence ID" value="KAK1260825.1"/>
    <property type="molecule type" value="Genomic_DNA"/>
</dbReference>
<keyword evidence="3" id="KW-1185">Reference proteome</keyword>
<comment type="caution">
    <text evidence="2">The sequence shown here is derived from an EMBL/GenBank/DDBJ whole genome shotgun (WGS) entry which is preliminary data.</text>
</comment>
<sequence>MALTRDSCRNKWLEKLLQGIQSVCSLENVPLGDELENSGIGMKAINGSQRADDKEMASSSFVKAINRSQHDIILDGERFCWPDDAVTVVIALERASHGSLGSNFQKYNQKMRQLDFNLKTNVLLAKRLLNKELELSVILNMSPNELKDGLTADEKATRILRDLNECR</sequence>
<dbReference type="InterPro" id="IPR003618">
    <property type="entry name" value="TFIIS_cen_dom"/>
</dbReference>
<dbReference type="SMART" id="SM00510">
    <property type="entry name" value="TFS2M"/>
    <property type="match status" value="1"/>
</dbReference>
<feature type="domain" description="TFIIS central" evidence="1">
    <location>
        <begin position="4"/>
        <end position="167"/>
    </location>
</feature>
<evidence type="ECO:0000313" key="2">
    <source>
        <dbReference type="EMBL" id="KAK1260825.1"/>
    </source>
</evidence>
<dbReference type="GO" id="GO:0006351">
    <property type="term" value="P:DNA-templated transcription"/>
    <property type="evidence" value="ECO:0007669"/>
    <property type="project" value="InterPro"/>
</dbReference>
<reference evidence="2" key="2">
    <citation type="submission" date="2023-06" db="EMBL/GenBank/DDBJ databases">
        <authorList>
            <person name="Ma L."/>
            <person name="Liu K.-W."/>
            <person name="Li Z."/>
            <person name="Hsiao Y.-Y."/>
            <person name="Qi Y."/>
            <person name="Fu T."/>
            <person name="Tang G."/>
            <person name="Zhang D."/>
            <person name="Sun W.-H."/>
            <person name="Liu D.-K."/>
            <person name="Li Y."/>
            <person name="Chen G.-Z."/>
            <person name="Liu X.-D."/>
            <person name="Liao X.-Y."/>
            <person name="Jiang Y.-T."/>
            <person name="Yu X."/>
            <person name="Hao Y."/>
            <person name="Huang J."/>
            <person name="Zhao X.-W."/>
            <person name="Ke S."/>
            <person name="Chen Y.-Y."/>
            <person name="Wu W.-L."/>
            <person name="Hsu J.-L."/>
            <person name="Lin Y.-F."/>
            <person name="Huang M.-D."/>
            <person name="Li C.-Y."/>
            <person name="Huang L."/>
            <person name="Wang Z.-W."/>
            <person name="Zhao X."/>
            <person name="Zhong W.-Y."/>
            <person name="Peng D.-H."/>
            <person name="Ahmad S."/>
            <person name="Lan S."/>
            <person name="Zhang J.-S."/>
            <person name="Tsai W.-C."/>
            <person name="Van De Peer Y."/>
            <person name="Liu Z.-J."/>
        </authorList>
    </citation>
    <scope>NUCLEOTIDE SEQUENCE</scope>
    <source>
        <strain evidence="2">SCP</strain>
        <tissue evidence="2">Leaves</tissue>
    </source>
</reference>
<dbReference type="AlphaFoldDB" id="A0AAV9A9T1"/>
<evidence type="ECO:0000313" key="3">
    <source>
        <dbReference type="Proteomes" id="UP001179952"/>
    </source>
</evidence>
<dbReference type="Gene3D" id="1.10.472.30">
    <property type="entry name" value="Transcription elongation factor S-II, central domain"/>
    <property type="match status" value="1"/>
</dbReference>
<proteinExistence type="predicted"/>
<reference evidence="2" key="1">
    <citation type="journal article" date="2023" name="Nat. Commun.">
        <title>Diploid and tetraploid genomes of Acorus and the evolution of monocots.</title>
        <authorList>
            <person name="Ma L."/>
            <person name="Liu K.W."/>
            <person name="Li Z."/>
            <person name="Hsiao Y.Y."/>
            <person name="Qi Y."/>
            <person name="Fu T."/>
            <person name="Tang G.D."/>
            <person name="Zhang D."/>
            <person name="Sun W.H."/>
            <person name="Liu D.K."/>
            <person name="Li Y."/>
            <person name="Chen G.Z."/>
            <person name="Liu X.D."/>
            <person name="Liao X.Y."/>
            <person name="Jiang Y.T."/>
            <person name="Yu X."/>
            <person name="Hao Y."/>
            <person name="Huang J."/>
            <person name="Zhao X.W."/>
            <person name="Ke S."/>
            <person name="Chen Y.Y."/>
            <person name="Wu W.L."/>
            <person name="Hsu J.L."/>
            <person name="Lin Y.F."/>
            <person name="Huang M.D."/>
            <person name="Li C.Y."/>
            <person name="Huang L."/>
            <person name="Wang Z.W."/>
            <person name="Zhao X."/>
            <person name="Zhong W.Y."/>
            <person name="Peng D.H."/>
            <person name="Ahmad S."/>
            <person name="Lan S."/>
            <person name="Zhang J.S."/>
            <person name="Tsai W.C."/>
            <person name="Van de Peer Y."/>
            <person name="Liu Z.J."/>
        </authorList>
    </citation>
    <scope>NUCLEOTIDE SEQUENCE</scope>
    <source>
        <strain evidence="2">SCP</strain>
    </source>
</reference>
<organism evidence="2 3">
    <name type="scientific">Acorus gramineus</name>
    <name type="common">Dwarf sweet flag</name>
    <dbReference type="NCBI Taxonomy" id="55184"/>
    <lineage>
        <taxon>Eukaryota</taxon>
        <taxon>Viridiplantae</taxon>
        <taxon>Streptophyta</taxon>
        <taxon>Embryophyta</taxon>
        <taxon>Tracheophyta</taxon>
        <taxon>Spermatophyta</taxon>
        <taxon>Magnoliopsida</taxon>
        <taxon>Liliopsida</taxon>
        <taxon>Acoraceae</taxon>
        <taxon>Acorus</taxon>
    </lineage>
</organism>
<name>A0AAV9A9T1_ACOGR</name>
<dbReference type="PANTHER" id="PTHR46871">
    <property type="entry name" value="BROMO-ADJACENT HOMOLOGY (BAH) DOMAIN-CONTAINING PROTEIN"/>
    <property type="match status" value="1"/>
</dbReference>
<dbReference type="Proteomes" id="UP001179952">
    <property type="component" value="Unassembled WGS sequence"/>
</dbReference>
<protein>
    <recommendedName>
        <fullName evidence="1">TFIIS central domain-containing protein</fullName>
    </recommendedName>
</protein>